<dbReference type="EMBL" id="CAKJTI010000015">
    <property type="protein sequence ID" value="CAG9613636.1"/>
    <property type="molecule type" value="Genomic_DNA"/>
</dbReference>
<evidence type="ECO:0000313" key="2">
    <source>
        <dbReference type="Proteomes" id="UP000789423"/>
    </source>
</evidence>
<dbReference type="RefSeq" id="WP_302850597.1">
    <property type="nucleotide sequence ID" value="NZ_CAKJTI010000015.1"/>
</dbReference>
<evidence type="ECO:0000313" key="1">
    <source>
        <dbReference type="EMBL" id="CAG9613636.1"/>
    </source>
</evidence>
<name>A0ABN8A3L8_9BACI</name>
<gene>
    <name evidence="1" type="ORF">BACCIP111899_02855</name>
</gene>
<proteinExistence type="predicted"/>
<keyword evidence="2" id="KW-1185">Reference proteome</keyword>
<protein>
    <submittedName>
        <fullName evidence="1">Uncharacterized protein</fullName>
    </submittedName>
</protein>
<sequence>MNAKETCCNTRNMDGNYPEEIQNNLINRINRIEGQVKGIKI</sequence>
<reference evidence="1 2" key="1">
    <citation type="submission" date="2021-10" db="EMBL/GenBank/DDBJ databases">
        <authorList>
            <person name="Criscuolo A."/>
        </authorList>
    </citation>
    <scope>NUCLEOTIDE SEQUENCE [LARGE SCALE GENOMIC DNA]</scope>
    <source>
        <strain evidence="2">CIP 111899</strain>
    </source>
</reference>
<comment type="caution">
    <text evidence="1">The sequence shown here is derived from an EMBL/GenBank/DDBJ whole genome shotgun (WGS) entry which is preliminary data.</text>
</comment>
<organism evidence="1 2">
    <name type="scientific">Bacillus rhizoplanae</name>
    <dbReference type="NCBI Taxonomy" id="2880966"/>
    <lineage>
        <taxon>Bacteria</taxon>
        <taxon>Bacillati</taxon>
        <taxon>Bacillota</taxon>
        <taxon>Bacilli</taxon>
        <taxon>Bacillales</taxon>
        <taxon>Bacillaceae</taxon>
        <taxon>Bacillus</taxon>
    </lineage>
</organism>
<dbReference type="Proteomes" id="UP000789423">
    <property type="component" value="Unassembled WGS sequence"/>
</dbReference>
<accession>A0ABN8A3L8</accession>